<dbReference type="OrthoDB" id="4207724at2759"/>
<proteinExistence type="predicted"/>
<dbReference type="EMBL" id="CAJPDQ010000035">
    <property type="protein sequence ID" value="CAF9930452.1"/>
    <property type="molecule type" value="Genomic_DNA"/>
</dbReference>
<dbReference type="AlphaFoldDB" id="A0A8H3FWP4"/>
<sequence length="429" mass="46191">MSSWASVAGSWGCFAGVVILGWYYYTKDGGQPKRISRRKSNSTIEDVLGEIATPKEQKQSKLRKKAQKAEAVSTTTNGSAVEGKAVATTPSALVSRRGKSTDTAKSAQSSAIDTSSAPSSSMSKESDVDVKEFARQMAKAQTGTTFTGSKNESKRIRTQKQSKMNDSFGPNDSGTSSNAGADADDDLSSVNSAALSTGASPDTTGVADMLEAAGPGPSTLRITEPLVPAKPQQKHVKKEQVVETKKQRQNRLKREREKEANREAEAQRRVLEEKQRRTAREAEGRPAKNGNGWTYDSGLPANAWSTGKTPLKTAPTINGSLLDTREEPAQLPTIIDNVDADLKPKGNGTGGINGSRVEGTTSHWGNDLPSEEEQFRLIQEQSEESEWTTVSQPKRTKRTTSNVESSSSQAPTTKQPSFFPAGFQTDVMD</sequence>
<evidence type="ECO:0000256" key="1">
    <source>
        <dbReference type="SAM" id="MobiDB-lite"/>
    </source>
</evidence>
<feature type="compositionally biased region" description="Polar residues" evidence="1">
    <location>
        <begin position="188"/>
        <end position="203"/>
    </location>
</feature>
<keyword evidence="4" id="KW-1185">Reference proteome</keyword>
<name>A0A8H3FWP4_9LECA</name>
<feature type="compositionally biased region" description="Polar residues" evidence="1">
    <location>
        <begin position="159"/>
        <end position="179"/>
    </location>
</feature>
<feature type="compositionally biased region" description="Low complexity" evidence="1">
    <location>
        <begin position="109"/>
        <end position="123"/>
    </location>
</feature>
<evidence type="ECO:0000256" key="2">
    <source>
        <dbReference type="SAM" id="Phobius"/>
    </source>
</evidence>
<feature type="region of interest" description="Disordered" evidence="1">
    <location>
        <begin position="339"/>
        <end position="429"/>
    </location>
</feature>
<comment type="caution">
    <text evidence="3">The sequence shown here is derived from an EMBL/GenBank/DDBJ whole genome shotgun (WGS) entry which is preliminary data.</text>
</comment>
<accession>A0A8H3FWP4</accession>
<organism evidence="3 4">
    <name type="scientific">Gomphillus americanus</name>
    <dbReference type="NCBI Taxonomy" id="1940652"/>
    <lineage>
        <taxon>Eukaryota</taxon>
        <taxon>Fungi</taxon>
        <taxon>Dikarya</taxon>
        <taxon>Ascomycota</taxon>
        <taxon>Pezizomycotina</taxon>
        <taxon>Lecanoromycetes</taxon>
        <taxon>OSLEUM clade</taxon>
        <taxon>Ostropomycetidae</taxon>
        <taxon>Ostropales</taxon>
        <taxon>Graphidaceae</taxon>
        <taxon>Gomphilloideae</taxon>
        <taxon>Gomphillus</taxon>
    </lineage>
</organism>
<keyword evidence="2" id="KW-0472">Membrane</keyword>
<gene>
    <name evidence="3" type="ORF">GOMPHAMPRED_005656</name>
</gene>
<feature type="compositionally biased region" description="Polar residues" evidence="1">
    <location>
        <begin position="139"/>
        <end position="150"/>
    </location>
</feature>
<evidence type="ECO:0000313" key="3">
    <source>
        <dbReference type="EMBL" id="CAF9930452.1"/>
    </source>
</evidence>
<feature type="compositionally biased region" description="Basic and acidic residues" evidence="1">
    <location>
        <begin position="238"/>
        <end position="286"/>
    </location>
</feature>
<keyword evidence="2" id="KW-1133">Transmembrane helix</keyword>
<dbReference type="Proteomes" id="UP000664169">
    <property type="component" value="Unassembled WGS sequence"/>
</dbReference>
<feature type="region of interest" description="Disordered" evidence="1">
    <location>
        <begin position="46"/>
        <end position="294"/>
    </location>
</feature>
<evidence type="ECO:0000313" key="4">
    <source>
        <dbReference type="Proteomes" id="UP000664169"/>
    </source>
</evidence>
<protein>
    <submittedName>
        <fullName evidence="3">Uncharacterized protein</fullName>
    </submittedName>
</protein>
<feature type="transmembrane region" description="Helical" evidence="2">
    <location>
        <begin position="6"/>
        <end position="25"/>
    </location>
</feature>
<feature type="compositionally biased region" description="Basic and acidic residues" evidence="1">
    <location>
        <begin position="124"/>
        <end position="134"/>
    </location>
</feature>
<keyword evidence="2" id="KW-0812">Transmembrane</keyword>
<reference evidence="3" key="1">
    <citation type="submission" date="2021-03" db="EMBL/GenBank/DDBJ databases">
        <authorList>
            <person name="Tagirdzhanova G."/>
        </authorList>
    </citation>
    <scope>NUCLEOTIDE SEQUENCE</scope>
</reference>
<feature type="compositionally biased region" description="Polar residues" evidence="1">
    <location>
        <begin position="387"/>
        <end position="416"/>
    </location>
</feature>